<dbReference type="GO" id="GO:0000160">
    <property type="term" value="P:phosphorelay signal transduction system"/>
    <property type="evidence" value="ECO:0007669"/>
    <property type="project" value="InterPro"/>
</dbReference>
<keyword evidence="1" id="KW-0238">DNA-binding</keyword>
<dbReference type="GO" id="GO:0006355">
    <property type="term" value="P:regulation of DNA-templated transcription"/>
    <property type="evidence" value="ECO:0007669"/>
    <property type="project" value="InterPro"/>
</dbReference>
<feature type="domain" description="OmpR/PhoB-type" evidence="2">
    <location>
        <begin position="30"/>
        <end position="106"/>
    </location>
</feature>
<dbReference type="Gene3D" id="1.10.10.10">
    <property type="entry name" value="Winged helix-like DNA-binding domain superfamily/Winged helix DNA-binding domain"/>
    <property type="match status" value="1"/>
</dbReference>
<protein>
    <submittedName>
        <fullName evidence="3">Transcriptional regulatory protein, C terminal</fullName>
    </submittedName>
</protein>
<organism evidence="3 4">
    <name type="scientific">Rhodopseudomonas pseudopalustris</name>
    <dbReference type="NCBI Taxonomy" id="1513892"/>
    <lineage>
        <taxon>Bacteria</taxon>
        <taxon>Pseudomonadati</taxon>
        <taxon>Pseudomonadota</taxon>
        <taxon>Alphaproteobacteria</taxon>
        <taxon>Hyphomicrobiales</taxon>
        <taxon>Nitrobacteraceae</taxon>
        <taxon>Rhodopseudomonas</taxon>
    </lineage>
</organism>
<accession>A0A1H8WI67</accession>
<evidence type="ECO:0000259" key="2">
    <source>
        <dbReference type="SMART" id="SM00862"/>
    </source>
</evidence>
<evidence type="ECO:0000313" key="3">
    <source>
        <dbReference type="EMBL" id="SEP27117.1"/>
    </source>
</evidence>
<name>A0A1H8WI67_9BRAD</name>
<dbReference type="RefSeq" id="WP_092685928.1">
    <property type="nucleotide sequence ID" value="NZ_FODT01000012.1"/>
</dbReference>
<proteinExistence type="predicted"/>
<dbReference type="SMART" id="SM00862">
    <property type="entry name" value="Trans_reg_C"/>
    <property type="match status" value="1"/>
</dbReference>
<dbReference type="GO" id="GO:0003677">
    <property type="term" value="F:DNA binding"/>
    <property type="evidence" value="ECO:0007669"/>
    <property type="project" value="UniProtKB-KW"/>
</dbReference>
<gene>
    <name evidence="3" type="ORF">SAMN05444123_112100</name>
</gene>
<sequence length="126" mass="13986">MILNCPCCGRVTEAEWPLVDLTTNLIALPGGVFRVKPKCAELYSILLAAHPKSVSADELIFGLWGQSPQPPELPDKALGAHLWHLRRLLEKGGFTIDTLHCKGYVLLKPGAVPKHRSIRKRLETKQ</sequence>
<evidence type="ECO:0000256" key="1">
    <source>
        <dbReference type="ARBA" id="ARBA00023125"/>
    </source>
</evidence>
<dbReference type="InterPro" id="IPR001867">
    <property type="entry name" value="OmpR/PhoB-type_DNA-bd"/>
</dbReference>
<dbReference type="AlphaFoldDB" id="A0A1H8WI67"/>
<dbReference type="Proteomes" id="UP000199615">
    <property type="component" value="Unassembled WGS sequence"/>
</dbReference>
<dbReference type="EMBL" id="FODT01000012">
    <property type="protein sequence ID" value="SEP27117.1"/>
    <property type="molecule type" value="Genomic_DNA"/>
</dbReference>
<dbReference type="OrthoDB" id="5521887at2"/>
<keyword evidence="4" id="KW-1185">Reference proteome</keyword>
<dbReference type="SUPFAM" id="SSF46894">
    <property type="entry name" value="C-terminal effector domain of the bipartite response regulators"/>
    <property type="match status" value="1"/>
</dbReference>
<dbReference type="InterPro" id="IPR016032">
    <property type="entry name" value="Sig_transdc_resp-reg_C-effctor"/>
</dbReference>
<dbReference type="InterPro" id="IPR036388">
    <property type="entry name" value="WH-like_DNA-bd_sf"/>
</dbReference>
<reference evidence="4" key="1">
    <citation type="submission" date="2016-10" db="EMBL/GenBank/DDBJ databases">
        <authorList>
            <person name="Varghese N."/>
            <person name="Submissions S."/>
        </authorList>
    </citation>
    <scope>NUCLEOTIDE SEQUENCE [LARGE SCALE GENOMIC DNA]</scope>
    <source>
        <strain evidence="4">DSM 123</strain>
    </source>
</reference>
<evidence type="ECO:0000313" key="4">
    <source>
        <dbReference type="Proteomes" id="UP000199615"/>
    </source>
</evidence>